<evidence type="ECO:0000256" key="1">
    <source>
        <dbReference type="ARBA" id="ARBA00022581"/>
    </source>
</evidence>
<feature type="compositionally biased region" description="Gly residues" evidence="2">
    <location>
        <begin position="560"/>
        <end position="573"/>
    </location>
</feature>
<reference evidence="5 6" key="1">
    <citation type="journal article" date="2012" name="Science">
        <title>The Paleozoic origin of enzymatic lignin decomposition reconstructed from 31 fungal genomes.</title>
        <authorList>
            <person name="Floudas D."/>
            <person name="Binder M."/>
            <person name="Riley R."/>
            <person name="Barry K."/>
            <person name="Blanchette R.A."/>
            <person name="Henrissat B."/>
            <person name="Martinez A.T."/>
            <person name="Otillar R."/>
            <person name="Spatafora J.W."/>
            <person name="Yadav J.S."/>
            <person name="Aerts A."/>
            <person name="Benoit I."/>
            <person name="Boyd A."/>
            <person name="Carlson A."/>
            <person name="Copeland A."/>
            <person name="Coutinho P.M."/>
            <person name="de Vries R.P."/>
            <person name="Ferreira P."/>
            <person name="Findley K."/>
            <person name="Foster B."/>
            <person name="Gaskell J."/>
            <person name="Glotzer D."/>
            <person name="Gorecki P."/>
            <person name="Heitman J."/>
            <person name="Hesse C."/>
            <person name="Hori C."/>
            <person name="Igarashi K."/>
            <person name="Jurgens J.A."/>
            <person name="Kallen N."/>
            <person name="Kersten P."/>
            <person name="Kohler A."/>
            <person name="Kuees U."/>
            <person name="Kumar T.K.A."/>
            <person name="Kuo A."/>
            <person name="LaButti K."/>
            <person name="Larrondo L.F."/>
            <person name="Lindquist E."/>
            <person name="Ling A."/>
            <person name="Lombard V."/>
            <person name="Lucas S."/>
            <person name="Lundell T."/>
            <person name="Martin R."/>
            <person name="McLaughlin D.J."/>
            <person name="Morgenstern I."/>
            <person name="Morin E."/>
            <person name="Murat C."/>
            <person name="Nagy L.G."/>
            <person name="Nolan M."/>
            <person name="Ohm R.A."/>
            <person name="Patyshakuliyeva A."/>
            <person name="Rokas A."/>
            <person name="Ruiz-Duenas F.J."/>
            <person name="Sabat G."/>
            <person name="Salamov A."/>
            <person name="Samejima M."/>
            <person name="Schmutz J."/>
            <person name="Slot J.C."/>
            <person name="St John F."/>
            <person name="Stenlid J."/>
            <person name="Sun H."/>
            <person name="Sun S."/>
            <person name="Syed K."/>
            <person name="Tsang A."/>
            <person name="Wiebenga A."/>
            <person name="Young D."/>
            <person name="Pisabarro A."/>
            <person name="Eastwood D.C."/>
            <person name="Martin F."/>
            <person name="Cullen D."/>
            <person name="Grigoriev I.V."/>
            <person name="Hibbett D.S."/>
        </authorList>
    </citation>
    <scope>NUCLEOTIDE SEQUENCE</scope>
    <source>
        <strain evidence="6">FP-58527</strain>
    </source>
</reference>
<dbReference type="Pfam" id="PF11265">
    <property type="entry name" value="Med25_VWA"/>
    <property type="match status" value="1"/>
</dbReference>
<feature type="region of interest" description="Disordered" evidence="2">
    <location>
        <begin position="412"/>
        <end position="487"/>
    </location>
</feature>
<proteinExistence type="predicted"/>
<keyword evidence="6" id="KW-1185">Reference proteome</keyword>
<evidence type="ECO:0000256" key="3">
    <source>
        <dbReference type="SAM" id="SignalP"/>
    </source>
</evidence>
<dbReference type="eggNOG" id="ENOG502R11S">
    <property type="taxonomic scope" value="Eukaryota"/>
</dbReference>
<dbReference type="PANTHER" id="PTHR13037:SF24">
    <property type="entry name" value="POLYCOMB PROTEIN PCL-RELATED"/>
    <property type="match status" value="1"/>
</dbReference>
<dbReference type="InterPro" id="IPR021419">
    <property type="entry name" value="Mediator_Med25_VWA"/>
</dbReference>
<evidence type="ECO:0000313" key="5">
    <source>
        <dbReference type="EMBL" id="EPS96721.1"/>
    </source>
</evidence>
<feature type="chain" id="PRO_5004549906" description="Mediator of RNA polymerase II transcription subunit 25 von Willebrand factor type A domain-containing protein" evidence="3">
    <location>
        <begin position="21"/>
        <end position="1037"/>
    </location>
</feature>
<evidence type="ECO:0000313" key="6">
    <source>
        <dbReference type="Proteomes" id="UP000015241"/>
    </source>
</evidence>
<name>S8DUB1_FOMSC</name>
<dbReference type="STRING" id="743788.S8DUB1"/>
<feature type="compositionally biased region" description="Low complexity" evidence="2">
    <location>
        <begin position="61"/>
        <end position="94"/>
    </location>
</feature>
<feature type="domain" description="Mediator of RNA polymerase II transcription subunit 25 von Willebrand factor type A" evidence="4">
    <location>
        <begin position="212"/>
        <end position="393"/>
    </location>
</feature>
<dbReference type="OrthoDB" id="7690434at2759"/>
<feature type="compositionally biased region" description="Low complexity" evidence="2">
    <location>
        <begin position="442"/>
        <end position="476"/>
    </location>
</feature>
<keyword evidence="1" id="KW-0945">Host-virus interaction</keyword>
<feature type="region of interest" description="Disordered" evidence="2">
    <location>
        <begin position="544"/>
        <end position="630"/>
    </location>
</feature>
<feature type="compositionally biased region" description="Polar residues" evidence="2">
    <location>
        <begin position="578"/>
        <end position="604"/>
    </location>
</feature>
<gene>
    <name evidence="5" type="ORF">FOMPIDRAFT_101703</name>
</gene>
<evidence type="ECO:0000256" key="2">
    <source>
        <dbReference type="SAM" id="MobiDB-lite"/>
    </source>
</evidence>
<feature type="signal peptide" evidence="3">
    <location>
        <begin position="1"/>
        <end position="20"/>
    </location>
</feature>
<feature type="compositionally biased region" description="Basic and acidic residues" evidence="2">
    <location>
        <begin position="431"/>
        <end position="441"/>
    </location>
</feature>
<protein>
    <recommendedName>
        <fullName evidence="4">Mediator of RNA polymerase II transcription subunit 25 von Willebrand factor type A domain-containing protein</fullName>
    </recommendedName>
</protein>
<dbReference type="PANTHER" id="PTHR13037">
    <property type="entry name" value="FORMIN"/>
    <property type="match status" value="1"/>
</dbReference>
<dbReference type="HOGENOM" id="CLU_293203_0_0_1"/>
<organism evidence="5 6">
    <name type="scientific">Fomitopsis schrenkii</name>
    <name type="common">Brown rot fungus</name>
    <dbReference type="NCBI Taxonomy" id="2126942"/>
    <lineage>
        <taxon>Eukaryota</taxon>
        <taxon>Fungi</taxon>
        <taxon>Dikarya</taxon>
        <taxon>Basidiomycota</taxon>
        <taxon>Agaricomycotina</taxon>
        <taxon>Agaricomycetes</taxon>
        <taxon>Polyporales</taxon>
        <taxon>Fomitopsis</taxon>
    </lineage>
</organism>
<dbReference type="AlphaFoldDB" id="S8DUB1"/>
<dbReference type="EMBL" id="KE504185">
    <property type="protein sequence ID" value="EPS96721.1"/>
    <property type="molecule type" value="Genomic_DNA"/>
</dbReference>
<dbReference type="Proteomes" id="UP000015241">
    <property type="component" value="Unassembled WGS sequence"/>
</dbReference>
<dbReference type="InParanoid" id="S8DUB1"/>
<evidence type="ECO:0000259" key="4">
    <source>
        <dbReference type="Pfam" id="PF11265"/>
    </source>
</evidence>
<sequence>MRPFLLQLVLATALALGTYGQTITTTNALGLTVVEVVTLNPLGIVTTQTLSTLTGEIESTTSTISPTTTALTTTRTRAPTTTSTSTSTSTTTTQQGGGVVGQSPTEAAAEQTVYQYSTTNAAGETIVLTATFTPTFAPTTTPTPTNSGTILNYSQWLSSAVEGAVIARHRTQYYTRVYFDLHNVNPFHRRWFEGPSDADLHATLLAMADIVSVAYVVDASLALASEWHQVLAEYLLPLLQRLAETHATPQFRLGVVSYGPAETRPTPLLGRHFFAPPQAMMKELREKPEVMGVGLTSSGEPTGMAALEGLVAAVEFFDMYGDALSTMTSHIIHIAAAPPDGSDHPVWNTASTFDNVSWGSLPGELKKRNIHYSNILLKPLACFAQLYTSTSAGPAQQPWFPVRPQHVLHLTGFPQKGAKRPPEGTTTAVRPAEHKRPKTEAHSSPPQQPLSSSPPLSHASPPATTQPQTQPQTHVPTQPPRPVPTLSAHPRDYLLQLQAHILKKKQETQEHTKMGRTKEAEASQQELSKLLLLFQKTQIHLARQGGRTVPASQSQPVGLNNGGGLRPGSGSGPDNGSAGATTMQASTSMPNDSVASNNTNTQAEAQPDRSGQPPHPEPTPIAPSAGPISLGQGSAAVLAVNVPPPELPQSSPGMSKAQASRVPGPEYTRVWEGSITWVDPATLRQLHANAAINGPEMMRKFVWPSTLTLEASPEYRVNMQKLQDWLKYHASSCQVVFAQLHGPPNDPKQHEHVWQSIMSSHRYPIVSFPDTSGVPVNRLLFFPVRPMQFVGAFFTSPSGIPARPPLVIGGIAMQGVPANLVNLLLTLSPQQVSELEKLDHTRKQAKIQEFLQGYRLKAEQQRLLMLKQAQAQAQQNHPGQASQTMSQPQGAIPGNANGGGMVAPSTMVTQSPMQQQQPGIPSQQRVSVAPNNLNTMIPMNPFVNGQPPTIVQMLALGGSQPQGGPQGLNRIPSGPNPMAGLPNGMGMQAMHQHIPSSGGGMNVNGGVNLSQEMMQSFMQRRQDGSGGMGGMGGGMGM</sequence>
<keyword evidence="3" id="KW-0732">Signal</keyword>
<accession>S8DUB1</accession>
<feature type="region of interest" description="Disordered" evidence="2">
    <location>
        <begin position="61"/>
        <end position="104"/>
    </location>
</feature>